<gene>
    <name evidence="2" type="ORF">CGI_10023031</name>
</gene>
<name>K1R8D8_MAGGI</name>
<evidence type="ECO:0000313" key="2">
    <source>
        <dbReference type="EMBL" id="EKC30251.1"/>
    </source>
</evidence>
<dbReference type="GO" id="GO:0005044">
    <property type="term" value="F:scavenger receptor activity"/>
    <property type="evidence" value="ECO:0007669"/>
    <property type="project" value="InterPro"/>
</dbReference>
<evidence type="ECO:0000256" key="1">
    <source>
        <dbReference type="ARBA" id="ARBA00022536"/>
    </source>
</evidence>
<keyword evidence="1" id="KW-0245">EGF-like domain</keyword>
<dbReference type="PANTHER" id="PTHR24043">
    <property type="entry name" value="SCAVENGER RECEPTOR CLASS F"/>
    <property type="match status" value="1"/>
</dbReference>
<keyword evidence="2" id="KW-0808">Transferase</keyword>
<dbReference type="EMBL" id="JH816348">
    <property type="protein sequence ID" value="EKC30251.1"/>
    <property type="molecule type" value="Genomic_DNA"/>
</dbReference>
<dbReference type="GO" id="GO:0016301">
    <property type="term" value="F:kinase activity"/>
    <property type="evidence" value="ECO:0007669"/>
    <property type="project" value="UniProtKB-KW"/>
</dbReference>
<dbReference type="HOGENOM" id="CLU_2075392_0_0_1"/>
<reference evidence="2" key="1">
    <citation type="journal article" date="2012" name="Nature">
        <title>The oyster genome reveals stress adaptation and complexity of shell formation.</title>
        <authorList>
            <person name="Zhang G."/>
            <person name="Fang X."/>
            <person name="Guo X."/>
            <person name="Li L."/>
            <person name="Luo R."/>
            <person name="Xu F."/>
            <person name="Yang P."/>
            <person name="Zhang L."/>
            <person name="Wang X."/>
            <person name="Qi H."/>
            <person name="Xiong Z."/>
            <person name="Que H."/>
            <person name="Xie Y."/>
            <person name="Holland P.W."/>
            <person name="Paps J."/>
            <person name="Zhu Y."/>
            <person name="Wu F."/>
            <person name="Chen Y."/>
            <person name="Wang J."/>
            <person name="Peng C."/>
            <person name="Meng J."/>
            <person name="Yang L."/>
            <person name="Liu J."/>
            <person name="Wen B."/>
            <person name="Zhang N."/>
            <person name="Huang Z."/>
            <person name="Zhu Q."/>
            <person name="Feng Y."/>
            <person name="Mount A."/>
            <person name="Hedgecock D."/>
            <person name="Xu Z."/>
            <person name="Liu Y."/>
            <person name="Domazet-Loso T."/>
            <person name="Du Y."/>
            <person name="Sun X."/>
            <person name="Zhang S."/>
            <person name="Liu B."/>
            <person name="Cheng P."/>
            <person name="Jiang X."/>
            <person name="Li J."/>
            <person name="Fan D."/>
            <person name="Wang W."/>
            <person name="Fu W."/>
            <person name="Wang T."/>
            <person name="Wang B."/>
            <person name="Zhang J."/>
            <person name="Peng Z."/>
            <person name="Li Y."/>
            <person name="Li N."/>
            <person name="Wang J."/>
            <person name="Chen M."/>
            <person name="He Y."/>
            <person name="Tan F."/>
            <person name="Song X."/>
            <person name="Zheng Q."/>
            <person name="Huang R."/>
            <person name="Yang H."/>
            <person name="Du X."/>
            <person name="Chen L."/>
            <person name="Yang M."/>
            <person name="Gaffney P.M."/>
            <person name="Wang S."/>
            <person name="Luo L."/>
            <person name="She Z."/>
            <person name="Ming Y."/>
            <person name="Huang W."/>
            <person name="Zhang S."/>
            <person name="Huang B."/>
            <person name="Zhang Y."/>
            <person name="Qu T."/>
            <person name="Ni P."/>
            <person name="Miao G."/>
            <person name="Wang J."/>
            <person name="Wang Q."/>
            <person name="Steinberg C.E."/>
            <person name="Wang H."/>
            <person name="Li N."/>
            <person name="Qian L."/>
            <person name="Zhang G."/>
            <person name="Li Y."/>
            <person name="Yang H."/>
            <person name="Liu X."/>
            <person name="Wang J."/>
            <person name="Yin Y."/>
            <person name="Wang J."/>
        </authorList>
    </citation>
    <scope>NUCLEOTIDE SEQUENCE [LARGE SCALE GENOMIC DNA]</scope>
    <source>
        <strain evidence="2">05x7-T-G4-1.051#20</strain>
    </source>
</reference>
<keyword evidence="2" id="KW-0418">Kinase</keyword>
<dbReference type="InParanoid" id="K1R8D8"/>
<organism evidence="2">
    <name type="scientific">Magallana gigas</name>
    <name type="common">Pacific oyster</name>
    <name type="synonym">Crassostrea gigas</name>
    <dbReference type="NCBI Taxonomy" id="29159"/>
    <lineage>
        <taxon>Eukaryota</taxon>
        <taxon>Metazoa</taxon>
        <taxon>Spiralia</taxon>
        <taxon>Lophotrochozoa</taxon>
        <taxon>Mollusca</taxon>
        <taxon>Bivalvia</taxon>
        <taxon>Autobranchia</taxon>
        <taxon>Pteriomorphia</taxon>
        <taxon>Ostreida</taxon>
        <taxon>Ostreoidea</taxon>
        <taxon>Ostreidae</taxon>
        <taxon>Magallana</taxon>
    </lineage>
</organism>
<proteinExistence type="predicted"/>
<protein>
    <submittedName>
        <fullName evidence="2">Tyrosine-protein kinase receptor Tie-1</fullName>
    </submittedName>
</protein>
<dbReference type="AlphaFoldDB" id="K1R8D8"/>
<accession>K1R8D8</accession>
<keyword evidence="2" id="KW-0675">Receptor</keyword>
<sequence length="118" mass="13537">MHFCSIANWAYIHQTECLPGYYGDQCNKTCRHPNYGHNCQLNCMCEEDQCDPITGCDGKNCSTGYYGSFCNRKCRYPNYGKRCQSECLCGNEQCDHITGCVWKRRALGIMTYIPSEMP</sequence>
<dbReference type="InterPro" id="IPR042635">
    <property type="entry name" value="MEGF10/SREC1/2-like"/>
</dbReference>
<dbReference type="Gene3D" id="2.170.300.10">
    <property type="entry name" value="Tie2 ligand-binding domain superfamily"/>
    <property type="match status" value="2"/>
</dbReference>